<accession>A0A0F9EK13</accession>
<dbReference type="EMBL" id="LAZR01024645">
    <property type="protein sequence ID" value="KKL74458.1"/>
    <property type="molecule type" value="Genomic_DNA"/>
</dbReference>
<evidence type="ECO:0000256" key="1">
    <source>
        <dbReference type="ARBA" id="ARBA00010566"/>
    </source>
</evidence>
<dbReference type="Gene3D" id="1.10.580.10">
    <property type="entry name" value="Citrate Synthase, domain 1"/>
    <property type="match status" value="1"/>
</dbReference>
<feature type="non-terminal residue" evidence="3">
    <location>
        <position position="217"/>
    </location>
</feature>
<protein>
    <recommendedName>
        <fullName evidence="4">Citrate synthase</fullName>
    </recommendedName>
</protein>
<reference evidence="3" key="1">
    <citation type="journal article" date="2015" name="Nature">
        <title>Complex archaea that bridge the gap between prokaryotes and eukaryotes.</title>
        <authorList>
            <person name="Spang A."/>
            <person name="Saw J.H."/>
            <person name="Jorgensen S.L."/>
            <person name="Zaremba-Niedzwiedzka K."/>
            <person name="Martijn J."/>
            <person name="Lind A.E."/>
            <person name="van Eijk R."/>
            <person name="Schleper C."/>
            <person name="Guy L."/>
            <person name="Ettema T.J."/>
        </authorList>
    </citation>
    <scope>NUCLEOTIDE SEQUENCE</scope>
</reference>
<dbReference type="Pfam" id="PF00285">
    <property type="entry name" value="Citrate_synt"/>
    <property type="match status" value="1"/>
</dbReference>
<dbReference type="PANTHER" id="PTHR11739">
    <property type="entry name" value="CITRATE SYNTHASE"/>
    <property type="match status" value="1"/>
</dbReference>
<name>A0A0F9EK13_9ZZZZ</name>
<dbReference type="InterPro" id="IPR002020">
    <property type="entry name" value="Citrate_synthase"/>
</dbReference>
<organism evidence="3">
    <name type="scientific">marine sediment metagenome</name>
    <dbReference type="NCBI Taxonomy" id="412755"/>
    <lineage>
        <taxon>unclassified sequences</taxon>
        <taxon>metagenomes</taxon>
        <taxon>ecological metagenomes</taxon>
    </lineage>
</organism>
<dbReference type="SUPFAM" id="SSF48256">
    <property type="entry name" value="Citrate synthase"/>
    <property type="match status" value="1"/>
</dbReference>
<dbReference type="GO" id="GO:0050440">
    <property type="term" value="F:2-methylcitrate synthase activity"/>
    <property type="evidence" value="ECO:0007669"/>
    <property type="project" value="TreeGrafter"/>
</dbReference>
<keyword evidence="2" id="KW-0812">Transmembrane</keyword>
<evidence type="ECO:0008006" key="4">
    <source>
        <dbReference type="Google" id="ProtNLM"/>
    </source>
</evidence>
<comment type="similarity">
    <text evidence="1">Belongs to the citrate synthase family.</text>
</comment>
<proteinExistence type="inferred from homology"/>
<feature type="transmembrane region" description="Helical" evidence="2">
    <location>
        <begin position="127"/>
        <end position="146"/>
    </location>
</feature>
<dbReference type="AlphaFoldDB" id="A0A0F9EK13"/>
<dbReference type="InterPro" id="IPR036969">
    <property type="entry name" value="Citrate_synthase_sf"/>
</dbReference>
<evidence type="ECO:0000313" key="3">
    <source>
        <dbReference type="EMBL" id="KKL74458.1"/>
    </source>
</evidence>
<keyword evidence="2" id="KW-1133">Transmembrane helix</keyword>
<dbReference type="PANTHER" id="PTHR11739:SF25">
    <property type="entry name" value="CITRATE SYNTHASE-RELATED PROTEIN DDB_G0287281"/>
    <property type="match status" value="1"/>
</dbReference>
<dbReference type="InterPro" id="IPR016142">
    <property type="entry name" value="Citrate_synth-like_lrg_a-sub"/>
</dbReference>
<sequence length="217" mass="23800">MSASISIDEKKVKKSVALSGITAGNTAICKVGDSLTYRGFDIIELAQNSTFEEVAHLLIHGALPTQAELDEYKRRLQGMRSIPPQLKAVLEQIPANAHPMNMLQVACSTMGTIYPEKDGLNMQGAKVIIDGLVASFGSMLLYWWFFSRSGRRIEVETDDDTVAGHFLHLLHGKSPSELEQRALNKSLILYAEHELAASTFTTRVISGTLSDVYSSIS</sequence>
<gene>
    <name evidence="3" type="ORF">LCGC14_2064700</name>
</gene>
<keyword evidence="2" id="KW-0472">Membrane</keyword>
<evidence type="ECO:0000256" key="2">
    <source>
        <dbReference type="SAM" id="Phobius"/>
    </source>
</evidence>
<comment type="caution">
    <text evidence="3">The sequence shown here is derived from an EMBL/GenBank/DDBJ whole genome shotgun (WGS) entry which is preliminary data.</text>
</comment>
<dbReference type="GO" id="GO:0006099">
    <property type="term" value="P:tricarboxylic acid cycle"/>
    <property type="evidence" value="ECO:0007669"/>
    <property type="project" value="TreeGrafter"/>
</dbReference>
<dbReference type="GO" id="GO:0019679">
    <property type="term" value="P:propionate metabolic process, methylcitrate cycle"/>
    <property type="evidence" value="ECO:0007669"/>
    <property type="project" value="TreeGrafter"/>
</dbReference>
<dbReference type="GO" id="GO:0005975">
    <property type="term" value="P:carbohydrate metabolic process"/>
    <property type="evidence" value="ECO:0007669"/>
    <property type="project" value="TreeGrafter"/>
</dbReference>